<feature type="transmembrane region" description="Helical" evidence="7">
    <location>
        <begin position="277"/>
        <end position="297"/>
    </location>
</feature>
<sequence length="428" mass="46517">MTMILIGIALIAMMLLGAPLFAVIAASVMVNFARDDVDLTVVAIEIYRLAEMPVLLAIPLFTFAGYLLAESNAPKRLVRITNVFFGWMPGGLAAVALVICAMFTAFTGASGVTIVALGGMLYPALKQAGYPERFSLGLVTTSGSIGLLFAPSLPLILYGVVAQQLNIGHSVSISDLFLAGILPGLLIVFLLSLYGLWQNRGSQGAHQPFSWREALAALREAAWELPLPVVVLGGIYSGYFAVSEAAAVTAIYVFIVEVLIHREITFTNLPKIMRESMVLVGAILIVLGMSLASTNYLLDAEIPAKLFGFIRTHVDNAYSFLLLLNIFLLLLGMMLDIFSALVIMVPLILPIAVGYGIHPVHLGIIFLANMEIAYLMPPMGMNLFIAIYRFDRPMLEIFRAVLPFVAMLLVAVLIITYWPELSLALIRH</sequence>
<evidence type="ECO:0000256" key="5">
    <source>
        <dbReference type="ARBA" id="ARBA00022989"/>
    </source>
</evidence>
<feature type="transmembrane region" description="Helical" evidence="7">
    <location>
        <begin position="364"/>
        <end position="388"/>
    </location>
</feature>
<evidence type="ECO:0000259" key="8">
    <source>
        <dbReference type="Pfam" id="PF06808"/>
    </source>
</evidence>
<feature type="domain" description="TRAP C4-dicarboxylate transport system permease DctM subunit" evidence="8">
    <location>
        <begin position="9"/>
        <end position="421"/>
    </location>
</feature>
<protein>
    <submittedName>
        <fullName evidence="9">Ectoine TRAP transporter large permease protein TeaC</fullName>
    </submittedName>
</protein>
<evidence type="ECO:0000256" key="1">
    <source>
        <dbReference type="ARBA" id="ARBA00004429"/>
    </source>
</evidence>
<dbReference type="GO" id="GO:0005886">
    <property type="term" value="C:plasma membrane"/>
    <property type="evidence" value="ECO:0007669"/>
    <property type="project" value="UniProtKB-SubCell"/>
</dbReference>
<feature type="transmembrane region" description="Helical" evidence="7">
    <location>
        <begin position="317"/>
        <end position="335"/>
    </location>
</feature>
<feature type="transmembrane region" description="Helical" evidence="7">
    <location>
        <begin position="400"/>
        <end position="418"/>
    </location>
</feature>
<feature type="transmembrane region" description="Helical" evidence="7">
    <location>
        <begin position="90"/>
        <end position="122"/>
    </location>
</feature>
<keyword evidence="6 7" id="KW-0472">Membrane</keyword>
<dbReference type="PANTHER" id="PTHR33362">
    <property type="entry name" value="SIALIC ACID TRAP TRANSPORTER PERMEASE PROTEIN SIAT-RELATED"/>
    <property type="match status" value="1"/>
</dbReference>
<keyword evidence="4 7" id="KW-0812">Transmembrane</keyword>
<gene>
    <name evidence="9" type="primary">teaC_6</name>
    <name evidence="9" type="ORF">GALL_231230</name>
</gene>
<dbReference type="AlphaFoldDB" id="A0A1J5RHK0"/>
<evidence type="ECO:0000256" key="2">
    <source>
        <dbReference type="ARBA" id="ARBA00022475"/>
    </source>
</evidence>
<feature type="transmembrane region" description="Helical" evidence="7">
    <location>
        <begin position="173"/>
        <end position="197"/>
    </location>
</feature>
<comment type="subcellular location">
    <subcellularLocation>
        <location evidence="1">Cell inner membrane</location>
        <topology evidence="1">Multi-pass membrane protein</topology>
    </subcellularLocation>
</comment>
<dbReference type="EMBL" id="MLJW01000177">
    <property type="protein sequence ID" value="OIQ94890.1"/>
    <property type="molecule type" value="Genomic_DNA"/>
</dbReference>
<dbReference type="PIRSF" id="PIRSF006066">
    <property type="entry name" value="HI0050"/>
    <property type="match status" value="1"/>
</dbReference>
<dbReference type="Pfam" id="PF06808">
    <property type="entry name" value="DctM"/>
    <property type="match status" value="1"/>
</dbReference>
<accession>A0A1J5RHK0</accession>
<evidence type="ECO:0000256" key="3">
    <source>
        <dbReference type="ARBA" id="ARBA00022519"/>
    </source>
</evidence>
<keyword evidence="5 7" id="KW-1133">Transmembrane helix</keyword>
<feature type="transmembrane region" description="Helical" evidence="7">
    <location>
        <begin position="235"/>
        <end position="256"/>
    </location>
</feature>
<evidence type="ECO:0000313" key="9">
    <source>
        <dbReference type="EMBL" id="OIQ94890.1"/>
    </source>
</evidence>
<evidence type="ECO:0000256" key="4">
    <source>
        <dbReference type="ARBA" id="ARBA00022692"/>
    </source>
</evidence>
<evidence type="ECO:0000256" key="7">
    <source>
        <dbReference type="SAM" id="Phobius"/>
    </source>
</evidence>
<dbReference type="InterPro" id="IPR010656">
    <property type="entry name" value="DctM"/>
</dbReference>
<dbReference type="GO" id="GO:0022857">
    <property type="term" value="F:transmembrane transporter activity"/>
    <property type="evidence" value="ECO:0007669"/>
    <property type="project" value="TreeGrafter"/>
</dbReference>
<keyword evidence="2" id="KW-1003">Cell membrane</keyword>
<feature type="transmembrane region" description="Helical" evidence="7">
    <location>
        <begin position="134"/>
        <end position="161"/>
    </location>
</feature>
<feature type="transmembrane region" description="Helical" evidence="7">
    <location>
        <begin position="46"/>
        <end position="69"/>
    </location>
</feature>
<comment type="caution">
    <text evidence="9">The sequence shown here is derived from an EMBL/GenBank/DDBJ whole genome shotgun (WGS) entry which is preliminary data.</text>
</comment>
<proteinExistence type="predicted"/>
<dbReference type="NCBIfam" id="TIGR00786">
    <property type="entry name" value="dctM"/>
    <property type="match status" value="1"/>
</dbReference>
<reference evidence="9" key="1">
    <citation type="submission" date="2016-10" db="EMBL/GenBank/DDBJ databases">
        <title>Sequence of Gallionella enrichment culture.</title>
        <authorList>
            <person name="Poehlein A."/>
            <person name="Muehling M."/>
            <person name="Daniel R."/>
        </authorList>
    </citation>
    <scope>NUCLEOTIDE SEQUENCE</scope>
</reference>
<dbReference type="PANTHER" id="PTHR33362:SF5">
    <property type="entry name" value="C4-DICARBOXYLATE TRAP TRANSPORTER LARGE PERMEASE PROTEIN DCTM"/>
    <property type="match status" value="1"/>
</dbReference>
<dbReference type="InterPro" id="IPR004681">
    <property type="entry name" value="TRAP_DctM"/>
</dbReference>
<name>A0A1J5RHK0_9ZZZZ</name>
<keyword evidence="3" id="KW-0997">Cell inner membrane</keyword>
<organism evidence="9">
    <name type="scientific">mine drainage metagenome</name>
    <dbReference type="NCBI Taxonomy" id="410659"/>
    <lineage>
        <taxon>unclassified sequences</taxon>
        <taxon>metagenomes</taxon>
        <taxon>ecological metagenomes</taxon>
    </lineage>
</organism>
<evidence type="ECO:0000256" key="6">
    <source>
        <dbReference type="ARBA" id="ARBA00023136"/>
    </source>
</evidence>